<reference evidence="2 3" key="1">
    <citation type="submission" date="2017-09" db="EMBL/GenBank/DDBJ databases">
        <title>Comparative genomics of rhizobia isolated from Phaseolus vulgaris in China.</title>
        <authorList>
            <person name="Tong W."/>
        </authorList>
    </citation>
    <scope>NUCLEOTIDE SEQUENCE [LARGE SCALE GENOMIC DNA]</scope>
    <source>
        <strain evidence="2 3">C5</strain>
    </source>
</reference>
<keyword evidence="3" id="KW-1185">Reference proteome</keyword>
<name>A0A2A6JCQ4_9HYPH</name>
<dbReference type="Proteomes" id="UP000220768">
    <property type="component" value="Unassembled WGS sequence"/>
</dbReference>
<sequence>MGGILKNLILLVAMTVSSAVSAAAEDFPAYWRKTMTNDPDTNFYLAQALKPLPNKEAETIRVLRLSLIAGNLCLGAIVNTRMREAFLQQAGYNSLRGKAWDEAAFLANDWFKYFNYRSLAHLCAGIDYMFGPEGRLAPNLVKAGKGEPKGSYDPLDSYYMRLPPLRKPNG</sequence>
<evidence type="ECO:0000313" key="2">
    <source>
        <dbReference type="EMBL" id="PDT03654.1"/>
    </source>
</evidence>
<keyword evidence="1" id="KW-0732">Signal</keyword>
<dbReference type="AlphaFoldDB" id="A0A2A6JCQ4"/>
<organism evidence="2 3">
    <name type="scientific">Rhizobium chutanense</name>
    <dbReference type="NCBI Taxonomy" id="2035448"/>
    <lineage>
        <taxon>Bacteria</taxon>
        <taxon>Pseudomonadati</taxon>
        <taxon>Pseudomonadota</taxon>
        <taxon>Alphaproteobacteria</taxon>
        <taxon>Hyphomicrobiales</taxon>
        <taxon>Rhizobiaceae</taxon>
        <taxon>Rhizobium/Agrobacterium group</taxon>
        <taxon>Rhizobium</taxon>
    </lineage>
</organism>
<evidence type="ECO:0000313" key="3">
    <source>
        <dbReference type="Proteomes" id="UP000220768"/>
    </source>
</evidence>
<feature type="chain" id="PRO_5012834266" evidence="1">
    <location>
        <begin position="23"/>
        <end position="170"/>
    </location>
</feature>
<feature type="signal peptide" evidence="1">
    <location>
        <begin position="1"/>
        <end position="22"/>
    </location>
</feature>
<dbReference type="EMBL" id="NWSV01000007">
    <property type="protein sequence ID" value="PDT03654.1"/>
    <property type="molecule type" value="Genomic_DNA"/>
</dbReference>
<gene>
    <name evidence="2" type="ORF">CO666_13870</name>
</gene>
<protein>
    <submittedName>
        <fullName evidence="2">Uncharacterized protein</fullName>
    </submittedName>
</protein>
<evidence type="ECO:0000256" key="1">
    <source>
        <dbReference type="SAM" id="SignalP"/>
    </source>
</evidence>
<comment type="caution">
    <text evidence="2">The sequence shown here is derived from an EMBL/GenBank/DDBJ whole genome shotgun (WGS) entry which is preliminary data.</text>
</comment>
<proteinExistence type="predicted"/>
<accession>A0A2A6JCQ4</accession>